<dbReference type="GO" id="GO:0006352">
    <property type="term" value="P:DNA-templated transcription initiation"/>
    <property type="evidence" value="ECO:0007669"/>
    <property type="project" value="InterPro"/>
</dbReference>
<feature type="region of interest" description="Disordered" evidence="1">
    <location>
        <begin position="75"/>
        <end position="100"/>
    </location>
</feature>
<proteinExistence type="predicted"/>
<evidence type="ECO:0000313" key="3">
    <source>
        <dbReference type="EMBL" id="QJA97621.1"/>
    </source>
</evidence>
<dbReference type="EMBL" id="MT143510">
    <property type="protein sequence ID" value="QJA97621.1"/>
    <property type="molecule type" value="Genomic_DNA"/>
</dbReference>
<sequence length="100" mass="11960">MQDWIKYEGVINSISQTLTGDQYTRQDICQEMRIALWKAEEGQESSYYIWIAKKKALDFLKRYCKMSRWNPQSKTIPPTRREIPFSQLSTDDFEETKRAL</sequence>
<dbReference type="InterPro" id="IPR007627">
    <property type="entry name" value="RNA_pol_sigma70_r2"/>
</dbReference>
<accession>A0A6M3LXF9</accession>
<evidence type="ECO:0000256" key="1">
    <source>
        <dbReference type="SAM" id="MobiDB-lite"/>
    </source>
</evidence>
<reference evidence="3" key="1">
    <citation type="submission" date="2020-03" db="EMBL/GenBank/DDBJ databases">
        <title>The deep terrestrial virosphere.</title>
        <authorList>
            <person name="Holmfeldt K."/>
            <person name="Nilsson E."/>
            <person name="Simone D."/>
            <person name="Lopez-Fernandez M."/>
            <person name="Wu X."/>
            <person name="de Brujin I."/>
            <person name="Lundin D."/>
            <person name="Andersson A."/>
            <person name="Bertilsson S."/>
            <person name="Dopson M."/>
        </authorList>
    </citation>
    <scope>NUCLEOTIDE SEQUENCE</scope>
    <source>
        <strain evidence="3">MM415B06061</strain>
    </source>
</reference>
<protein>
    <submittedName>
        <fullName evidence="3">Putative sigma-70 region domain containing protein</fullName>
    </submittedName>
</protein>
<name>A0A6M3LXF9_9ZZZZ</name>
<dbReference type="AlphaFoldDB" id="A0A6M3LXF9"/>
<dbReference type="GO" id="GO:0003700">
    <property type="term" value="F:DNA-binding transcription factor activity"/>
    <property type="evidence" value="ECO:0007669"/>
    <property type="project" value="InterPro"/>
</dbReference>
<gene>
    <name evidence="3" type="ORF">MM415B06061_0007</name>
</gene>
<dbReference type="Pfam" id="PF04542">
    <property type="entry name" value="Sigma70_r2"/>
    <property type="match status" value="1"/>
</dbReference>
<dbReference type="InterPro" id="IPR013325">
    <property type="entry name" value="RNA_pol_sigma_r2"/>
</dbReference>
<dbReference type="SUPFAM" id="SSF88946">
    <property type="entry name" value="Sigma2 domain of RNA polymerase sigma factors"/>
    <property type="match status" value="1"/>
</dbReference>
<feature type="domain" description="RNA polymerase sigma-70 region 2" evidence="2">
    <location>
        <begin position="10"/>
        <end position="62"/>
    </location>
</feature>
<evidence type="ECO:0000259" key="2">
    <source>
        <dbReference type="Pfam" id="PF04542"/>
    </source>
</evidence>
<organism evidence="3">
    <name type="scientific">viral metagenome</name>
    <dbReference type="NCBI Taxonomy" id="1070528"/>
    <lineage>
        <taxon>unclassified sequences</taxon>
        <taxon>metagenomes</taxon>
        <taxon>organismal metagenomes</taxon>
    </lineage>
</organism>